<dbReference type="EMBL" id="SAYI01000015">
    <property type="protein sequence ID" value="TXJ56472.1"/>
    <property type="molecule type" value="Genomic_DNA"/>
</dbReference>
<dbReference type="PROSITE" id="PS51257">
    <property type="entry name" value="PROKAR_LIPOPROTEIN"/>
    <property type="match status" value="1"/>
</dbReference>
<feature type="chain" id="PRO_5023059026" evidence="1">
    <location>
        <begin position="24"/>
        <end position="193"/>
    </location>
</feature>
<proteinExistence type="predicted"/>
<reference evidence="2 3" key="1">
    <citation type="journal article" date="1992" name="Lakartidningen">
        <title>[Penicillin V and not amoxicillin is the first choice preparation in acute otitis].</title>
        <authorList>
            <person name="Kamme C."/>
            <person name="Lundgren K."/>
            <person name="Prellner K."/>
        </authorList>
    </citation>
    <scope>NUCLEOTIDE SEQUENCE [LARGE SCALE GENOMIC DNA]</scope>
    <source>
        <strain evidence="2 3">PC3053II</strain>
    </source>
</reference>
<evidence type="ECO:0000313" key="3">
    <source>
        <dbReference type="Proteomes" id="UP000322327"/>
    </source>
</evidence>
<organism evidence="2 3">
    <name type="scientific">Brachyspira aalborgi</name>
    <dbReference type="NCBI Taxonomy" id="29522"/>
    <lineage>
        <taxon>Bacteria</taxon>
        <taxon>Pseudomonadati</taxon>
        <taxon>Spirochaetota</taxon>
        <taxon>Spirochaetia</taxon>
        <taxon>Brachyspirales</taxon>
        <taxon>Brachyspiraceae</taxon>
        <taxon>Brachyspira</taxon>
    </lineage>
</organism>
<protein>
    <submittedName>
        <fullName evidence="2">Uncharacterized protein</fullName>
    </submittedName>
</protein>
<evidence type="ECO:0000256" key="1">
    <source>
        <dbReference type="SAM" id="SignalP"/>
    </source>
</evidence>
<accession>A0A5C8G345</accession>
<evidence type="ECO:0000313" key="2">
    <source>
        <dbReference type="EMBL" id="TXJ56472.1"/>
    </source>
</evidence>
<keyword evidence="1" id="KW-0732">Signal</keyword>
<name>A0A5C8G345_9SPIR</name>
<gene>
    <name evidence="2" type="ORF">EPJ76_04990</name>
</gene>
<dbReference type="Proteomes" id="UP000322327">
    <property type="component" value="Unassembled WGS sequence"/>
</dbReference>
<sequence>MKSKQIIIMLLSFIILFSISCKNDDKTGSGDGNSFNLDDIPTVSGDAATYFTGSYTFSGTLARQSFEGISEEEANAGTLPASMPITVTINANKITVNSELGLISETQLNKGNYPSISSGYNAGGEYNADGMHNKEYIDIRGLIDKNGFTSVSVSESEVSGIYVSYYIGSIQNLDGQTYNFKAEYYGKLTKSVS</sequence>
<comment type="caution">
    <text evidence="2">The sequence shown here is derived from an EMBL/GenBank/DDBJ whole genome shotgun (WGS) entry which is preliminary data.</text>
</comment>
<dbReference type="AlphaFoldDB" id="A0A5C8G345"/>
<dbReference type="RefSeq" id="WP_147530789.1">
    <property type="nucleotide sequence ID" value="NZ_SAYI01000015.1"/>
</dbReference>
<feature type="signal peptide" evidence="1">
    <location>
        <begin position="1"/>
        <end position="23"/>
    </location>
</feature>